<evidence type="ECO:0000313" key="3">
    <source>
        <dbReference type="EMBL" id="GAL33411.1"/>
    </source>
</evidence>
<dbReference type="Proteomes" id="UP000029224">
    <property type="component" value="Unassembled WGS sequence"/>
</dbReference>
<feature type="signal peptide" evidence="2">
    <location>
        <begin position="1"/>
        <end position="22"/>
    </location>
</feature>
<proteinExistence type="predicted"/>
<reference evidence="3 4" key="1">
    <citation type="submission" date="2014-09" db="EMBL/GenBank/DDBJ databases">
        <title>Vibrio maritimus JCM 19240. (C210) whole genome shotgun sequence.</title>
        <authorList>
            <person name="Sawabe T."/>
            <person name="Meirelles P."/>
            <person name="Nakanishi M."/>
            <person name="Sayaka M."/>
            <person name="Hattori M."/>
            <person name="Ohkuma M."/>
        </authorList>
    </citation>
    <scope>NUCLEOTIDE SEQUENCE [LARGE SCALE GENOMIC DNA]</scope>
    <source>
        <strain evidence="3 4">JCM 19240</strain>
    </source>
</reference>
<dbReference type="EMBL" id="BBMT01000003">
    <property type="protein sequence ID" value="GAL33411.1"/>
    <property type="molecule type" value="Genomic_DNA"/>
</dbReference>
<evidence type="ECO:0000256" key="2">
    <source>
        <dbReference type="SAM" id="SignalP"/>
    </source>
</evidence>
<dbReference type="Gene3D" id="3.40.190.10">
    <property type="entry name" value="Periplasmic binding protein-like II"/>
    <property type="match status" value="1"/>
</dbReference>
<sequence length="117" mass="12519">MTLIKHAVVAVGVGLFSSVVMAANVVETTSLTGFGSAKYPENFKHFDYVNPDAPKYGKVTFGQMGTFDNFNRYASRGQPAAATGELYDPLMLPSGDESMPTTHSSPRKSVIPMITPG</sequence>
<name>A0A090T0D8_9VIBR</name>
<keyword evidence="4" id="KW-1185">Reference proteome</keyword>
<evidence type="ECO:0000256" key="1">
    <source>
        <dbReference type="SAM" id="MobiDB-lite"/>
    </source>
</evidence>
<organism evidence="3 4">
    <name type="scientific">Vibrio maritimus</name>
    <dbReference type="NCBI Taxonomy" id="990268"/>
    <lineage>
        <taxon>Bacteria</taxon>
        <taxon>Pseudomonadati</taxon>
        <taxon>Pseudomonadota</taxon>
        <taxon>Gammaproteobacteria</taxon>
        <taxon>Vibrionales</taxon>
        <taxon>Vibrionaceae</taxon>
        <taxon>Vibrio</taxon>
    </lineage>
</organism>
<gene>
    <name evidence="3" type="ORF">JCM19240_2107</name>
</gene>
<evidence type="ECO:0000313" key="4">
    <source>
        <dbReference type="Proteomes" id="UP000029224"/>
    </source>
</evidence>
<accession>A0A090T0D8</accession>
<dbReference type="AlphaFoldDB" id="A0A090T0D8"/>
<feature type="region of interest" description="Disordered" evidence="1">
    <location>
        <begin position="92"/>
        <end position="117"/>
    </location>
</feature>
<feature type="chain" id="PRO_5001865458" evidence="2">
    <location>
        <begin position="23"/>
        <end position="117"/>
    </location>
</feature>
<comment type="caution">
    <text evidence="3">The sequence shown here is derived from an EMBL/GenBank/DDBJ whole genome shotgun (WGS) entry which is preliminary data.</text>
</comment>
<keyword evidence="2" id="KW-0732">Signal</keyword>
<protein>
    <submittedName>
        <fullName evidence="3">ABC transporter periplasmic substrate-binding protein</fullName>
    </submittedName>
</protein>
<reference evidence="3 4" key="2">
    <citation type="submission" date="2014-09" db="EMBL/GenBank/DDBJ databases">
        <authorList>
            <consortium name="NBRP consortium"/>
            <person name="Sawabe T."/>
            <person name="Meirelles P."/>
            <person name="Nakanishi M."/>
            <person name="Sayaka M."/>
            <person name="Hattori M."/>
            <person name="Ohkuma M."/>
        </authorList>
    </citation>
    <scope>NUCLEOTIDE SEQUENCE [LARGE SCALE GENOMIC DNA]</scope>
    <source>
        <strain evidence="3 4">JCM 19240</strain>
    </source>
</reference>